<protein>
    <recommendedName>
        <fullName evidence="4">Fatty acyl-CoA reductase</fullName>
        <ecNumber evidence="4">1.2.1.84</ecNumber>
    </recommendedName>
</protein>
<organism evidence="7 8">
    <name type="scientific">Molorchus minor</name>
    <dbReference type="NCBI Taxonomy" id="1323400"/>
    <lineage>
        <taxon>Eukaryota</taxon>
        <taxon>Metazoa</taxon>
        <taxon>Ecdysozoa</taxon>
        <taxon>Arthropoda</taxon>
        <taxon>Hexapoda</taxon>
        <taxon>Insecta</taxon>
        <taxon>Pterygota</taxon>
        <taxon>Neoptera</taxon>
        <taxon>Endopterygota</taxon>
        <taxon>Coleoptera</taxon>
        <taxon>Polyphaga</taxon>
        <taxon>Cucujiformia</taxon>
        <taxon>Chrysomeloidea</taxon>
        <taxon>Cerambycidae</taxon>
        <taxon>Lamiinae</taxon>
        <taxon>Monochamini</taxon>
        <taxon>Molorchus</taxon>
    </lineage>
</organism>
<dbReference type="Pfam" id="PF07993">
    <property type="entry name" value="NAD_binding_4"/>
    <property type="match status" value="1"/>
</dbReference>
<evidence type="ECO:0000259" key="5">
    <source>
        <dbReference type="Pfam" id="PF03015"/>
    </source>
</evidence>
<feature type="domain" description="Thioester reductase (TE)" evidence="6">
    <location>
        <begin position="114"/>
        <end position="386"/>
    </location>
</feature>
<feature type="domain" description="Fatty acyl-CoA reductase C-terminal" evidence="5">
    <location>
        <begin position="446"/>
        <end position="517"/>
    </location>
</feature>
<dbReference type="EMBL" id="JAPWTJ010000139">
    <property type="protein sequence ID" value="KAJ8982210.1"/>
    <property type="molecule type" value="Genomic_DNA"/>
</dbReference>
<dbReference type="InterPro" id="IPR013120">
    <property type="entry name" value="FAR_NAD-bd"/>
</dbReference>
<comment type="caution">
    <text evidence="7">The sequence shown here is derived from an EMBL/GenBank/DDBJ whole genome shotgun (WGS) entry which is preliminary data.</text>
</comment>
<evidence type="ECO:0000256" key="2">
    <source>
        <dbReference type="ARBA" id="ARBA00022516"/>
    </source>
</evidence>
<comment type="catalytic activity">
    <reaction evidence="4">
        <text>a long-chain fatty acyl-CoA + 2 NADPH + 2 H(+) = a long-chain primary fatty alcohol + 2 NADP(+) + CoA</text>
        <dbReference type="Rhea" id="RHEA:52716"/>
        <dbReference type="ChEBI" id="CHEBI:15378"/>
        <dbReference type="ChEBI" id="CHEBI:57287"/>
        <dbReference type="ChEBI" id="CHEBI:57783"/>
        <dbReference type="ChEBI" id="CHEBI:58349"/>
        <dbReference type="ChEBI" id="CHEBI:77396"/>
        <dbReference type="ChEBI" id="CHEBI:83139"/>
        <dbReference type="EC" id="1.2.1.84"/>
    </reaction>
</comment>
<dbReference type="SUPFAM" id="SSF51735">
    <property type="entry name" value="NAD(P)-binding Rossmann-fold domains"/>
    <property type="match status" value="1"/>
</dbReference>
<keyword evidence="4" id="KW-0560">Oxidoreductase</keyword>
<keyword evidence="3 4" id="KW-0443">Lipid metabolism</keyword>
<accession>A0ABQ9JV58</accession>
<comment type="similarity">
    <text evidence="1 4">Belongs to the fatty acyl-CoA reductase family.</text>
</comment>
<evidence type="ECO:0000313" key="8">
    <source>
        <dbReference type="Proteomes" id="UP001162164"/>
    </source>
</evidence>
<comment type="function">
    <text evidence="4">Catalyzes the reduction of fatty acyl-CoA to fatty alcohols.</text>
</comment>
<gene>
    <name evidence="7" type="ORF">NQ317_013512</name>
</gene>
<keyword evidence="4" id="KW-0521">NADP</keyword>
<dbReference type="InterPro" id="IPR036291">
    <property type="entry name" value="NAD(P)-bd_dom_sf"/>
</dbReference>
<evidence type="ECO:0000259" key="6">
    <source>
        <dbReference type="Pfam" id="PF07993"/>
    </source>
</evidence>
<name>A0ABQ9JV58_9CUCU</name>
<dbReference type="InterPro" id="IPR026055">
    <property type="entry name" value="FAR"/>
</dbReference>
<dbReference type="InterPro" id="IPR033640">
    <property type="entry name" value="FAR_C"/>
</dbReference>
<dbReference type="EC" id="1.2.1.84" evidence="4"/>
<dbReference type="PANTHER" id="PTHR11011">
    <property type="entry name" value="MALE STERILITY PROTEIN 2-RELATED"/>
    <property type="match status" value="1"/>
</dbReference>
<evidence type="ECO:0000256" key="1">
    <source>
        <dbReference type="ARBA" id="ARBA00005928"/>
    </source>
</evidence>
<evidence type="ECO:0000313" key="7">
    <source>
        <dbReference type="EMBL" id="KAJ8982210.1"/>
    </source>
</evidence>
<keyword evidence="8" id="KW-1185">Reference proteome</keyword>
<dbReference type="Proteomes" id="UP001162164">
    <property type="component" value="Unassembled WGS sequence"/>
</dbReference>
<keyword evidence="2 4" id="KW-0444">Lipid biosynthesis</keyword>
<dbReference type="Gene3D" id="3.40.50.720">
    <property type="entry name" value="NAD(P)-binding Rossmann-like Domain"/>
    <property type="match status" value="1"/>
</dbReference>
<dbReference type="CDD" id="cd05236">
    <property type="entry name" value="FAR-N_SDR_e"/>
    <property type="match status" value="1"/>
</dbReference>
<dbReference type="CDD" id="cd09071">
    <property type="entry name" value="FAR_C"/>
    <property type="match status" value="1"/>
</dbReference>
<proteinExistence type="inferred from homology"/>
<sequence>MYFFDLFKRPPDAKKGVRAWANGFQVYQRALYGLCGKNRLQIVCRPVHHLNIKKEQFVQRLFSKELTKLFIVKRHVGTTTVDSIHPQHPGDNNGIKKLGLTPIQEFYVNANVFITGSTGFLGRILVEKLLRSCPGISTVYLLVRNKKGKNLHARLDEVFDDVIYDTLKKECPKFRHKVVGIAGDCSLPGLGLSEQDRNVLIQEVNVVFHVAATVRFDEKLQMAVAINVRATQDILRLANQMKHLKAVMHVSTAFSNCLFQSERPIEERIYPAPLDYRKLIGITENLHDKILDNITPMMLDQYPNTYAYTKQIAEDVVKNEGLGLPIGILRPSIVVSTYKEPIRAWINNMYGATGVAAGAGLGLLRSLHCDPQCNANVVPVDMCVNFLIAAAWDVENQFVKSKKEATEFEIPVYNYESSNDKPITWKDFMAKSKMYGMCLPSIRAVWMMKIYSKIHKFSAVLSYFSVRQWKFGSYNVNKAIDKMTDKDKEIFFSDLRRLNWDEFFQMYLRGVRVYLIQDSMDTLIEARRKWNRLYWAHQIIKAVVGFLLMRILWSLFSFIYSTVF</sequence>
<evidence type="ECO:0000256" key="3">
    <source>
        <dbReference type="ARBA" id="ARBA00023098"/>
    </source>
</evidence>
<dbReference type="Pfam" id="PF03015">
    <property type="entry name" value="Sterile"/>
    <property type="match status" value="1"/>
</dbReference>
<dbReference type="PANTHER" id="PTHR11011:SF60">
    <property type="entry name" value="FATTY ACYL-COA REDUCTASE-RELATED"/>
    <property type="match status" value="1"/>
</dbReference>
<evidence type="ECO:0000256" key="4">
    <source>
        <dbReference type="RuleBase" id="RU363097"/>
    </source>
</evidence>
<reference evidence="7" key="1">
    <citation type="journal article" date="2023" name="Insect Mol. Biol.">
        <title>Genome sequencing provides insights into the evolution of gene families encoding plant cell wall-degrading enzymes in longhorned beetles.</title>
        <authorList>
            <person name="Shin N.R."/>
            <person name="Okamura Y."/>
            <person name="Kirsch R."/>
            <person name="Pauchet Y."/>
        </authorList>
    </citation>
    <scope>NUCLEOTIDE SEQUENCE</scope>
    <source>
        <strain evidence="7">MMC_N1</strain>
    </source>
</reference>